<evidence type="ECO:0000256" key="1">
    <source>
        <dbReference type="ARBA" id="ARBA00001974"/>
    </source>
</evidence>
<dbReference type="OrthoDB" id="9983560at2759"/>
<keyword evidence="4" id="KW-0274">FAD</keyword>
<evidence type="ECO:0000313" key="8">
    <source>
        <dbReference type="Proteomes" id="UP000800038"/>
    </source>
</evidence>
<evidence type="ECO:0000259" key="6">
    <source>
        <dbReference type="PROSITE" id="PS51387"/>
    </source>
</evidence>
<sequence>MKYLPASINALSISVLASAIHEDCKCRLLFSLSEWTTLSITLNGALLCGIPPGSVCYLDQPNHKPDACAFVASQRFNSSYHSDPVSIDQPIWTNNSCYPIFPNGTSVTGEPGVGARGCDIGDYSVYVVNAKRAEQVSTALTCAGEKIISIVVKSTGHSYQGRSIGYGSLGIWTHHFRGIEYIEEFKPLSFPFDDTLTTARVAAGHSEMEVQEVMSKHGMVVVTGVNPDVGVIGWLTGGGHGPLSTTYDMGAENLLEATIVTLDDRTLLANPCQNSDFFFAIRGGGGGTFGASNATAKVFACNWAEYECFATECDFAIHTNEFNSMLIILGPVTNPLLTGHMIACPNLPSYFPNLSSLNPAWRRTLTHLIVVSSFPDRTPRSLDDAVYIDIIYNKTEALRRLGLDMGGALQ</sequence>
<dbReference type="SUPFAM" id="SSF56176">
    <property type="entry name" value="FAD-binding/transporter-associated domain-like"/>
    <property type="match status" value="1"/>
</dbReference>
<evidence type="ECO:0000256" key="4">
    <source>
        <dbReference type="ARBA" id="ARBA00022827"/>
    </source>
</evidence>
<dbReference type="Gene3D" id="3.30.465.10">
    <property type="match status" value="1"/>
</dbReference>
<comment type="similarity">
    <text evidence="2">Belongs to the oxygen-dependent FAD-linked oxidoreductase family.</text>
</comment>
<dbReference type="InterPro" id="IPR006094">
    <property type="entry name" value="Oxid_FAD_bind_N"/>
</dbReference>
<proteinExistence type="inferred from homology"/>
<dbReference type="Proteomes" id="UP000800038">
    <property type="component" value="Unassembled WGS sequence"/>
</dbReference>
<feature type="domain" description="FAD-binding PCMH-type" evidence="6">
    <location>
        <begin position="120"/>
        <end position="301"/>
    </location>
</feature>
<evidence type="ECO:0000313" key="7">
    <source>
        <dbReference type="EMBL" id="KAF1938707.1"/>
    </source>
</evidence>
<name>A0A6A5SN89_9PLEO</name>
<gene>
    <name evidence="7" type="ORF">EJ02DRAFT_473006</name>
</gene>
<dbReference type="InterPro" id="IPR036318">
    <property type="entry name" value="FAD-bd_PCMH-like_sf"/>
</dbReference>
<dbReference type="PANTHER" id="PTHR42973">
    <property type="entry name" value="BINDING OXIDOREDUCTASE, PUTATIVE (AFU_ORTHOLOGUE AFUA_1G17690)-RELATED"/>
    <property type="match status" value="1"/>
</dbReference>
<accession>A0A6A5SN89</accession>
<evidence type="ECO:0000256" key="3">
    <source>
        <dbReference type="ARBA" id="ARBA00022630"/>
    </source>
</evidence>
<reference evidence="7" key="1">
    <citation type="journal article" date="2020" name="Stud. Mycol.">
        <title>101 Dothideomycetes genomes: a test case for predicting lifestyles and emergence of pathogens.</title>
        <authorList>
            <person name="Haridas S."/>
            <person name="Albert R."/>
            <person name="Binder M."/>
            <person name="Bloem J."/>
            <person name="Labutti K."/>
            <person name="Salamov A."/>
            <person name="Andreopoulos B."/>
            <person name="Baker S."/>
            <person name="Barry K."/>
            <person name="Bills G."/>
            <person name="Bluhm B."/>
            <person name="Cannon C."/>
            <person name="Castanera R."/>
            <person name="Culley D."/>
            <person name="Daum C."/>
            <person name="Ezra D."/>
            <person name="Gonzalez J."/>
            <person name="Henrissat B."/>
            <person name="Kuo A."/>
            <person name="Liang C."/>
            <person name="Lipzen A."/>
            <person name="Lutzoni F."/>
            <person name="Magnuson J."/>
            <person name="Mondo S."/>
            <person name="Nolan M."/>
            <person name="Ohm R."/>
            <person name="Pangilinan J."/>
            <person name="Park H.-J."/>
            <person name="Ramirez L."/>
            <person name="Alfaro M."/>
            <person name="Sun H."/>
            <person name="Tritt A."/>
            <person name="Yoshinaga Y."/>
            <person name="Zwiers L.-H."/>
            <person name="Turgeon B."/>
            <person name="Goodwin S."/>
            <person name="Spatafora J."/>
            <person name="Crous P."/>
            <person name="Grigoriev I."/>
        </authorList>
    </citation>
    <scope>NUCLEOTIDE SEQUENCE</scope>
    <source>
        <strain evidence="7">CBS 161.51</strain>
    </source>
</reference>
<dbReference type="InterPro" id="IPR016169">
    <property type="entry name" value="FAD-bd_PCMH_sub2"/>
</dbReference>
<dbReference type="AlphaFoldDB" id="A0A6A5SN89"/>
<dbReference type="GO" id="GO:0071949">
    <property type="term" value="F:FAD binding"/>
    <property type="evidence" value="ECO:0007669"/>
    <property type="project" value="InterPro"/>
</dbReference>
<dbReference type="PANTHER" id="PTHR42973:SF39">
    <property type="entry name" value="FAD-BINDING PCMH-TYPE DOMAIN-CONTAINING PROTEIN"/>
    <property type="match status" value="1"/>
</dbReference>
<keyword evidence="8" id="KW-1185">Reference proteome</keyword>
<dbReference type="InterPro" id="IPR016166">
    <property type="entry name" value="FAD-bd_PCMH"/>
</dbReference>
<dbReference type="PROSITE" id="PS51387">
    <property type="entry name" value="FAD_PCMH"/>
    <property type="match status" value="1"/>
</dbReference>
<dbReference type="InterPro" id="IPR050416">
    <property type="entry name" value="FAD-linked_Oxidoreductase"/>
</dbReference>
<evidence type="ECO:0000256" key="5">
    <source>
        <dbReference type="ARBA" id="ARBA00023002"/>
    </source>
</evidence>
<dbReference type="EMBL" id="ML976097">
    <property type="protein sequence ID" value="KAF1938707.1"/>
    <property type="molecule type" value="Genomic_DNA"/>
</dbReference>
<keyword evidence="3" id="KW-0285">Flavoprotein</keyword>
<comment type="cofactor">
    <cofactor evidence="1">
        <name>FAD</name>
        <dbReference type="ChEBI" id="CHEBI:57692"/>
    </cofactor>
</comment>
<keyword evidence="5" id="KW-0560">Oxidoreductase</keyword>
<dbReference type="GO" id="GO:0016491">
    <property type="term" value="F:oxidoreductase activity"/>
    <property type="evidence" value="ECO:0007669"/>
    <property type="project" value="UniProtKB-KW"/>
</dbReference>
<protein>
    <submittedName>
        <fullName evidence="7">FAD-binding domain-containing protein</fullName>
    </submittedName>
</protein>
<dbReference type="Pfam" id="PF01565">
    <property type="entry name" value="FAD_binding_4"/>
    <property type="match status" value="1"/>
</dbReference>
<organism evidence="7 8">
    <name type="scientific">Clathrospora elynae</name>
    <dbReference type="NCBI Taxonomy" id="706981"/>
    <lineage>
        <taxon>Eukaryota</taxon>
        <taxon>Fungi</taxon>
        <taxon>Dikarya</taxon>
        <taxon>Ascomycota</taxon>
        <taxon>Pezizomycotina</taxon>
        <taxon>Dothideomycetes</taxon>
        <taxon>Pleosporomycetidae</taxon>
        <taxon>Pleosporales</taxon>
        <taxon>Diademaceae</taxon>
        <taxon>Clathrospora</taxon>
    </lineage>
</organism>
<evidence type="ECO:0000256" key="2">
    <source>
        <dbReference type="ARBA" id="ARBA00005466"/>
    </source>
</evidence>